<proteinExistence type="inferred from homology"/>
<dbReference type="Gene3D" id="3.20.20.300">
    <property type="entry name" value="Glycoside hydrolase, family 3, N-terminal domain"/>
    <property type="match status" value="1"/>
</dbReference>
<dbReference type="Pfam" id="PF01915">
    <property type="entry name" value="Glyco_hydro_3_C"/>
    <property type="match status" value="1"/>
</dbReference>
<evidence type="ECO:0000256" key="2">
    <source>
        <dbReference type="ARBA" id="ARBA00022801"/>
    </source>
</evidence>
<protein>
    <submittedName>
        <fullName evidence="6">Glycoside hydrolase family 3</fullName>
    </submittedName>
</protein>
<evidence type="ECO:0000313" key="7">
    <source>
        <dbReference type="Proteomes" id="UP000380386"/>
    </source>
</evidence>
<dbReference type="InterPro" id="IPR036962">
    <property type="entry name" value="Glyco_hydro_3_N_sf"/>
</dbReference>
<dbReference type="InterPro" id="IPR019800">
    <property type="entry name" value="Glyco_hydro_3_AS"/>
</dbReference>
<dbReference type="EMBL" id="VDFM01000002">
    <property type="protein sequence ID" value="MQS52038.1"/>
    <property type="molecule type" value="Genomic_DNA"/>
</dbReference>
<evidence type="ECO:0000256" key="4">
    <source>
        <dbReference type="RuleBase" id="RU361161"/>
    </source>
</evidence>
<feature type="domain" description="Fibronectin type III-like" evidence="5">
    <location>
        <begin position="311"/>
        <end position="382"/>
    </location>
</feature>
<dbReference type="AlphaFoldDB" id="A0A5P0ZG96"/>
<dbReference type="Gene3D" id="3.40.50.1700">
    <property type="entry name" value="Glycoside hydrolase family 3 C-terminal domain"/>
    <property type="match status" value="1"/>
</dbReference>
<dbReference type="PANTHER" id="PTHR42715">
    <property type="entry name" value="BETA-GLUCOSIDASE"/>
    <property type="match status" value="1"/>
</dbReference>
<dbReference type="PRINTS" id="PR00133">
    <property type="entry name" value="GLHYDRLASE3"/>
</dbReference>
<dbReference type="InterPro" id="IPR002772">
    <property type="entry name" value="Glyco_hydro_3_C"/>
</dbReference>
<dbReference type="InterPro" id="IPR050288">
    <property type="entry name" value="Cellulose_deg_GH3"/>
</dbReference>
<gene>
    <name evidence="6" type="ORF">FHL02_03275</name>
</gene>
<dbReference type="Proteomes" id="UP000380386">
    <property type="component" value="Unassembled WGS sequence"/>
</dbReference>
<dbReference type="Pfam" id="PF14310">
    <property type="entry name" value="Fn3-like"/>
    <property type="match status" value="1"/>
</dbReference>
<keyword evidence="4" id="KW-0326">Glycosidase</keyword>
<evidence type="ECO:0000256" key="3">
    <source>
        <dbReference type="ARBA" id="ARBA00023277"/>
    </source>
</evidence>
<dbReference type="SUPFAM" id="SSF51445">
    <property type="entry name" value="(Trans)glycosidases"/>
    <property type="match status" value="1"/>
</dbReference>
<keyword evidence="2 4" id="KW-0378">Hydrolase</keyword>
<dbReference type="GO" id="GO:0004553">
    <property type="term" value="F:hydrolase activity, hydrolyzing O-glycosyl compounds"/>
    <property type="evidence" value="ECO:0007669"/>
    <property type="project" value="InterPro"/>
</dbReference>
<dbReference type="GO" id="GO:0005975">
    <property type="term" value="P:carbohydrate metabolic process"/>
    <property type="evidence" value="ECO:0007669"/>
    <property type="project" value="InterPro"/>
</dbReference>
<evidence type="ECO:0000256" key="1">
    <source>
        <dbReference type="ARBA" id="ARBA00005336"/>
    </source>
</evidence>
<keyword evidence="3" id="KW-0119">Carbohydrate metabolism</keyword>
<dbReference type="RefSeq" id="WP_153382304.1">
    <property type="nucleotide sequence ID" value="NZ_VDFM01000002.1"/>
</dbReference>
<evidence type="ECO:0000313" key="6">
    <source>
        <dbReference type="EMBL" id="MQS52038.1"/>
    </source>
</evidence>
<accession>A0A5P0ZG96</accession>
<evidence type="ECO:0000259" key="5">
    <source>
        <dbReference type="SMART" id="SM01217"/>
    </source>
</evidence>
<dbReference type="InterPro" id="IPR036881">
    <property type="entry name" value="Glyco_hydro_3_C_sf"/>
</dbReference>
<comment type="similarity">
    <text evidence="1 4">Belongs to the glycosyl hydrolase 3 family.</text>
</comment>
<reference evidence="6 7" key="1">
    <citation type="journal article" date="2019" name="Syst. Appl. Microbiol.">
        <title>Polyphasic characterization of two novel Lactobacillus spp. isolated from blown salami packages: Description of Lactobacillus halodurans sp. nov. and Lactobacillus salsicarnum sp. nov.</title>
        <authorList>
            <person name="Schuster J.A."/>
            <person name="Klingl A."/>
            <person name="Vogel R.F."/>
            <person name="Ehrmann M.A."/>
        </authorList>
    </citation>
    <scope>NUCLEOTIDE SEQUENCE [LARGE SCALE GENOMIC DNA]</scope>
    <source>
        <strain evidence="6 7">TMW 1.2118</strain>
    </source>
</reference>
<dbReference type="PROSITE" id="PS00775">
    <property type="entry name" value="GLYCOSYL_HYDROL_F3"/>
    <property type="match status" value="1"/>
</dbReference>
<name>A0A5P0ZG96_9LACO</name>
<dbReference type="Pfam" id="PF00933">
    <property type="entry name" value="Glyco_hydro_3"/>
    <property type="match status" value="1"/>
</dbReference>
<dbReference type="Gene3D" id="2.60.40.10">
    <property type="entry name" value="Immunoglobulins"/>
    <property type="match status" value="1"/>
</dbReference>
<dbReference type="SUPFAM" id="SSF52279">
    <property type="entry name" value="Beta-D-glucan exohydrolase, C-terminal domain"/>
    <property type="match status" value="1"/>
</dbReference>
<organism evidence="6 7">
    <name type="scientific">Companilactobacillus mishanensis</name>
    <dbReference type="NCBI Taxonomy" id="2486008"/>
    <lineage>
        <taxon>Bacteria</taxon>
        <taxon>Bacillati</taxon>
        <taxon>Bacillota</taxon>
        <taxon>Bacilli</taxon>
        <taxon>Lactobacillales</taxon>
        <taxon>Lactobacillaceae</taxon>
        <taxon>Companilactobacillus</taxon>
    </lineage>
</organism>
<dbReference type="InterPro" id="IPR013783">
    <property type="entry name" value="Ig-like_fold"/>
</dbReference>
<dbReference type="InterPro" id="IPR017853">
    <property type="entry name" value="GH"/>
</dbReference>
<dbReference type="InterPro" id="IPR001764">
    <property type="entry name" value="Glyco_hydro_3_N"/>
</dbReference>
<dbReference type="InterPro" id="IPR026891">
    <property type="entry name" value="Fn3-like"/>
</dbReference>
<sequence>MKSEMSSRELNNAKLSQKVAEQGIVLLQNKNNVLPLHNKKVALYGSGAFETYKGGTGSGDVNQRSVVSILDGLEKHGFEVSSKGWLNRFKQSYLKNKSQYYQKFAGSPLAVLAPAFSMDDPEISDFSRATIGIYVVSRSSGEGQDRKNEKGDYQLTENELANIQSMSQFYRYSIVLLNVGGVIDTSFVDSCPLLDSVVLVSQPGMEAGNAIANVLDGTVTPSGKLTDTWAYNFEDYYSSNSFGQKNPNYQEGIYVGYRYFDSFNVEPRYEFGYGLSYTKFYLNATKVKVSESQISVDVNVHNIGDDHRGSEVVQVYVSNPQTDIPTPYQSLQGFKKTKVLHSDESQDLNITIPTKNLSSYDEKKSALVLVPGVYIIRMGNSSRNTKVVGEFRLDEEVIVQQLSAKIVPEKDPTILRSNNVKLERTVGVPYFLLKAANFEDTETVKYHDENEVSSYINAERELPGNGKKQKILRTNNYNGRKLIDVFKNRIAMTEFIATLTDEELVNLDEGILLPEDMGSIVGNAAGLVHGAAGETFSNERRGIPATVNADGPAGLRLDRHYKDESGQVHDQYATAWPIGTMLAQTWDTGLVGSLGKAVGIEMKEFGVTMWLAPGMNIHRNPLGGRNFEYYSEDPVLSGMISAAEVSGVQSNSGVGATVKHFLGNNQETDRNTGNSIIGEQALREIYLKNFQIAIEASQPMAVMSSYNKVNGTFSGENYELLTNILRDEWHFEGLVMTDWFSLADPVASMHAGNDLIMPGVSQDKLLAAISDFEPEFNDDGSIKTRDIFDIASMKPRTVDLWNDFDPDVSGTDFVKIHIEQAENMSDALQAMILSGEAQIVTRNDLIITGNWKDNNNLYIGDLQKSAMHILKVVMKTDRFAELISESPQPYNAGMKLNKYFE</sequence>
<dbReference type="PANTHER" id="PTHR42715:SF10">
    <property type="entry name" value="BETA-GLUCOSIDASE"/>
    <property type="match status" value="1"/>
</dbReference>
<dbReference type="OrthoDB" id="9805821at2"/>
<dbReference type="SMART" id="SM01217">
    <property type="entry name" value="Fn3_like"/>
    <property type="match status" value="1"/>
</dbReference>
<comment type="caution">
    <text evidence="6">The sequence shown here is derived from an EMBL/GenBank/DDBJ whole genome shotgun (WGS) entry which is preliminary data.</text>
</comment>